<evidence type="ECO:0000313" key="2">
    <source>
        <dbReference type="Proteomes" id="UP000282087"/>
    </source>
</evidence>
<proteinExistence type="predicted"/>
<dbReference type="PANTHER" id="PTHR42866">
    <property type="entry name" value="3-DEOXY-MANNO-OCTULOSONATE CYTIDYLYLTRANSFERASE"/>
    <property type="match status" value="1"/>
</dbReference>
<comment type="caution">
    <text evidence="1">The sequence shown here is derived from an EMBL/GenBank/DDBJ whole genome shotgun (WGS) entry which is preliminary data.</text>
</comment>
<dbReference type="EMBL" id="QLLG01000244">
    <property type="protein sequence ID" value="RMX65509.1"/>
    <property type="molecule type" value="Genomic_DNA"/>
</dbReference>
<reference evidence="1 2" key="1">
    <citation type="submission" date="2018-06" db="EMBL/GenBank/DDBJ databases">
        <title>Comparative genomics of downy mildews reveals potential adaptations to biotrophy.</title>
        <authorList>
            <person name="Fletcher K."/>
            <person name="Klosterman S.J."/>
            <person name="Derevnina L."/>
            <person name="Martin F."/>
            <person name="Koike S."/>
            <person name="Reyes Chin-Wo S."/>
            <person name="Mou B."/>
            <person name="Michelmore R."/>
        </authorList>
    </citation>
    <scope>NUCLEOTIDE SEQUENCE [LARGE SCALE GENOMIC DNA]</scope>
    <source>
        <strain evidence="1 2">R14</strain>
    </source>
</reference>
<dbReference type="Proteomes" id="UP000282087">
    <property type="component" value="Unassembled WGS sequence"/>
</dbReference>
<keyword evidence="2" id="KW-1185">Reference proteome</keyword>
<protein>
    <submittedName>
        <fullName evidence="1">Uncharacterized protein</fullName>
    </submittedName>
</protein>
<gene>
    <name evidence="1" type="ORF">DD238_002910</name>
</gene>
<dbReference type="GO" id="GO:0008690">
    <property type="term" value="F:3-deoxy-manno-octulosonate cytidylyltransferase activity"/>
    <property type="evidence" value="ECO:0007669"/>
    <property type="project" value="TreeGrafter"/>
</dbReference>
<dbReference type="PANTHER" id="PTHR42866:SF2">
    <property type="entry name" value="3-DEOXY-MANNO-OCTULOSONATE CYTIDYLYLTRANSFERASE, MITOCHONDRIAL"/>
    <property type="match status" value="1"/>
</dbReference>
<accession>A0A3M6VFS6</accession>
<dbReference type="STRING" id="542832.A0A3M6VFS6"/>
<organism evidence="1 2">
    <name type="scientific">Peronospora effusa</name>
    <dbReference type="NCBI Taxonomy" id="542832"/>
    <lineage>
        <taxon>Eukaryota</taxon>
        <taxon>Sar</taxon>
        <taxon>Stramenopiles</taxon>
        <taxon>Oomycota</taxon>
        <taxon>Peronosporomycetes</taxon>
        <taxon>Peronosporales</taxon>
        <taxon>Peronosporaceae</taxon>
        <taxon>Peronospora</taxon>
    </lineage>
</organism>
<evidence type="ECO:0000313" key="1">
    <source>
        <dbReference type="EMBL" id="RMX65509.1"/>
    </source>
</evidence>
<name>A0A3M6VFS6_9STRA</name>
<sequence>MQLQLDLSIQSEELEVDPLYIDLYIEALHSSGPDSVMSTLVTPIYNERNAHRRDVVKCFTICNRCVHLMISKSGKFLPEATSYLRHVTMYAFRKDFVLEFSSLSLSDLEESEDLE</sequence>
<dbReference type="GO" id="GO:0005829">
    <property type="term" value="C:cytosol"/>
    <property type="evidence" value="ECO:0007669"/>
    <property type="project" value="TreeGrafter"/>
</dbReference>
<dbReference type="AlphaFoldDB" id="A0A3M6VFS6"/>
<dbReference type="InterPro" id="IPR029044">
    <property type="entry name" value="Nucleotide-diphossugar_trans"/>
</dbReference>
<dbReference type="Gene3D" id="3.90.550.10">
    <property type="entry name" value="Spore Coat Polysaccharide Biosynthesis Protein SpsA, Chain A"/>
    <property type="match status" value="1"/>
</dbReference>